<dbReference type="PROSITE" id="PS50231">
    <property type="entry name" value="RICIN_B_LECTIN"/>
    <property type="match status" value="1"/>
</dbReference>
<dbReference type="Proteomes" id="UP001520654">
    <property type="component" value="Unassembled WGS sequence"/>
</dbReference>
<dbReference type="SUPFAM" id="SSF50370">
    <property type="entry name" value="Ricin B-like lectins"/>
    <property type="match status" value="1"/>
</dbReference>
<dbReference type="InterPro" id="IPR036691">
    <property type="entry name" value="Endo/exonu/phosph_ase_sf"/>
</dbReference>
<protein>
    <submittedName>
        <fullName evidence="2">Ricin-type beta-trefoil lectin domain protein</fullName>
    </submittedName>
</protein>
<name>A0ABS8EHF6_9ACTN</name>
<dbReference type="EMBL" id="JAINUL010000001">
    <property type="protein sequence ID" value="MCC0100580.1"/>
    <property type="molecule type" value="Genomic_DNA"/>
</dbReference>
<dbReference type="InterPro" id="IPR000772">
    <property type="entry name" value="Ricin_B_lectin"/>
</dbReference>
<dbReference type="PRINTS" id="PR01388">
    <property type="entry name" value="CDTOXINB"/>
</dbReference>
<dbReference type="Gene3D" id="3.60.10.10">
    <property type="entry name" value="Endonuclease/exonuclease/phosphatase"/>
    <property type="match status" value="1"/>
</dbReference>
<sequence>MLILIPASPAQAQPTPFTSINLVTWNSLGQNWSSVAALLSRGHGRENQLAVIQEAGPAPAEMQDFGVVAERTFGNVTYQVRRYRWEAPGATYQVYWMNGNAANGGRVNFAIVAREMALSVLIAPPPRPNTRPSFGIRIGLDYYFNVHAPSPNNGQDAIQILSNISDTVAAVDGLNWTAIGDFNVNPGTLQPYINGVWPTVGRRPVIYQPGVPTQDSGGTLDYMVSSHSFPGLRMVRDGQIGSSDHYPVYNEFNLSGGGEEYYLRSNKYPNYTMQPNGSPYTGDSVILGYPSSPFDEFVFSGSFSKAKAAGVGAAAALTTIKEADSGLCLDPLGYVSQVRAKLELYPCSGSVDQTFSTDPADTGGTGMKSMMIRHDLSGLCLSVFESSTSAEPTWIGLDNCNKNSINQRFSIIA</sequence>
<dbReference type="CDD" id="cd00161">
    <property type="entry name" value="beta-trefoil_Ricin-like"/>
    <property type="match status" value="1"/>
</dbReference>
<proteinExistence type="predicted"/>
<keyword evidence="3" id="KW-1185">Reference proteome</keyword>
<dbReference type="Gene3D" id="2.80.10.50">
    <property type="match status" value="1"/>
</dbReference>
<organism evidence="2 3">
    <name type="scientific">Streptomyces flavotricini</name>
    <dbReference type="NCBI Taxonomy" id="66888"/>
    <lineage>
        <taxon>Bacteria</taxon>
        <taxon>Bacillati</taxon>
        <taxon>Actinomycetota</taxon>
        <taxon>Actinomycetes</taxon>
        <taxon>Kitasatosporales</taxon>
        <taxon>Streptomycetaceae</taxon>
        <taxon>Streptomyces</taxon>
    </lineage>
</organism>
<gene>
    <name evidence="2" type="ORF">K7B10_38605</name>
</gene>
<accession>A0ABS8EHF6</accession>
<dbReference type="InterPro" id="IPR035992">
    <property type="entry name" value="Ricin_B-like_lectins"/>
</dbReference>
<dbReference type="Pfam" id="PF00652">
    <property type="entry name" value="Ricin_B_lectin"/>
    <property type="match status" value="1"/>
</dbReference>
<evidence type="ECO:0000313" key="3">
    <source>
        <dbReference type="Proteomes" id="UP001520654"/>
    </source>
</evidence>
<evidence type="ECO:0000259" key="1">
    <source>
        <dbReference type="Pfam" id="PF00652"/>
    </source>
</evidence>
<dbReference type="InterPro" id="IPR003539">
    <property type="entry name" value="CD_toxinB"/>
</dbReference>
<reference evidence="2 3" key="1">
    <citation type="submission" date="2021-08" db="EMBL/GenBank/DDBJ databases">
        <title>Genomic Architecture of Streptomyces flavotricini NGL1 and Streptomyces erythrochromogenes HMS4 With Differential Plant Beneficial attributes and laccase production capabilities.</title>
        <authorList>
            <person name="Salwan R."/>
            <person name="Kaur R."/>
            <person name="Sharma V."/>
        </authorList>
    </citation>
    <scope>NUCLEOTIDE SEQUENCE [LARGE SCALE GENOMIC DNA]</scope>
    <source>
        <strain evidence="2 3">NGL1</strain>
    </source>
</reference>
<dbReference type="SUPFAM" id="SSF56219">
    <property type="entry name" value="DNase I-like"/>
    <property type="match status" value="1"/>
</dbReference>
<feature type="domain" description="Ricin B lectin" evidence="1">
    <location>
        <begin position="318"/>
        <end position="410"/>
    </location>
</feature>
<evidence type="ECO:0000313" key="2">
    <source>
        <dbReference type="EMBL" id="MCC0100580.1"/>
    </source>
</evidence>
<dbReference type="RefSeq" id="WP_229344338.1">
    <property type="nucleotide sequence ID" value="NZ_JAINUL010000001.1"/>
</dbReference>
<comment type="caution">
    <text evidence="2">The sequence shown here is derived from an EMBL/GenBank/DDBJ whole genome shotgun (WGS) entry which is preliminary data.</text>
</comment>